<accession>A0A4Q7KN38</accession>
<comment type="caution">
    <text evidence="2">The sequence shown here is derived from an EMBL/GenBank/DDBJ whole genome shotgun (WGS) entry which is preliminary data.</text>
</comment>
<sequence length="47" mass="4898">MVAGLAMLILAVAAVVCVLLTDAITGSRDTRGDVHRDDGPRIPLPRA</sequence>
<proteinExistence type="predicted"/>
<evidence type="ECO:0000313" key="3">
    <source>
        <dbReference type="Proteomes" id="UP000294257"/>
    </source>
</evidence>
<evidence type="ECO:0000256" key="1">
    <source>
        <dbReference type="SAM" id="MobiDB-lite"/>
    </source>
</evidence>
<keyword evidence="3" id="KW-1185">Reference proteome</keyword>
<gene>
    <name evidence="2" type="ORF">EV193_105294</name>
</gene>
<reference evidence="2 3" key="1">
    <citation type="submission" date="2019-02" db="EMBL/GenBank/DDBJ databases">
        <title>Genomic Encyclopedia of Type Strains, Phase IV (KMG-IV): sequencing the most valuable type-strain genomes for metagenomic binning, comparative biology and taxonomic classification.</title>
        <authorList>
            <person name="Goeker M."/>
        </authorList>
    </citation>
    <scope>NUCLEOTIDE SEQUENCE [LARGE SCALE GENOMIC DNA]</scope>
    <source>
        <strain evidence="2 3">DSM 101727</strain>
    </source>
</reference>
<name>A0A4Q7KN38_9PSEU</name>
<protein>
    <submittedName>
        <fullName evidence="2">Uncharacterized protein</fullName>
    </submittedName>
</protein>
<feature type="compositionally biased region" description="Basic and acidic residues" evidence="1">
    <location>
        <begin position="28"/>
        <end position="40"/>
    </location>
</feature>
<evidence type="ECO:0000313" key="2">
    <source>
        <dbReference type="EMBL" id="RZS37736.1"/>
    </source>
</evidence>
<dbReference type="Proteomes" id="UP000294257">
    <property type="component" value="Unassembled WGS sequence"/>
</dbReference>
<feature type="region of interest" description="Disordered" evidence="1">
    <location>
        <begin position="28"/>
        <end position="47"/>
    </location>
</feature>
<organism evidence="2 3">
    <name type="scientific">Herbihabitans rhizosphaerae</name>
    <dbReference type="NCBI Taxonomy" id="1872711"/>
    <lineage>
        <taxon>Bacteria</taxon>
        <taxon>Bacillati</taxon>
        <taxon>Actinomycetota</taxon>
        <taxon>Actinomycetes</taxon>
        <taxon>Pseudonocardiales</taxon>
        <taxon>Pseudonocardiaceae</taxon>
        <taxon>Herbihabitans</taxon>
    </lineage>
</organism>
<dbReference type="AlphaFoldDB" id="A0A4Q7KN38"/>
<dbReference type="EMBL" id="SGWQ01000005">
    <property type="protein sequence ID" value="RZS37736.1"/>
    <property type="molecule type" value="Genomic_DNA"/>
</dbReference>